<organism evidence="1 2">
    <name type="scientific">Homarus americanus</name>
    <name type="common">American lobster</name>
    <dbReference type="NCBI Taxonomy" id="6706"/>
    <lineage>
        <taxon>Eukaryota</taxon>
        <taxon>Metazoa</taxon>
        <taxon>Ecdysozoa</taxon>
        <taxon>Arthropoda</taxon>
        <taxon>Crustacea</taxon>
        <taxon>Multicrustacea</taxon>
        <taxon>Malacostraca</taxon>
        <taxon>Eumalacostraca</taxon>
        <taxon>Eucarida</taxon>
        <taxon>Decapoda</taxon>
        <taxon>Pleocyemata</taxon>
        <taxon>Astacidea</taxon>
        <taxon>Nephropoidea</taxon>
        <taxon>Nephropidae</taxon>
        <taxon>Homarus</taxon>
    </lineage>
</organism>
<dbReference type="AlphaFoldDB" id="A0A8J5JQP3"/>
<sequence>MFIQENSVLLGSLRELEDKVWKLERNLRQAESIAGLRDPRSGKRRVSRDQLVQTVTRQADTIPRLQEQLMVVQKKPLTQTKNRI</sequence>
<name>A0A8J5JQP3_HOMAM</name>
<proteinExistence type="predicted"/>
<dbReference type="EMBL" id="JAHLQT010037514">
    <property type="protein sequence ID" value="KAG7157464.1"/>
    <property type="molecule type" value="Genomic_DNA"/>
</dbReference>
<gene>
    <name evidence="1" type="ORF">Hamer_G005906</name>
</gene>
<dbReference type="Proteomes" id="UP000747542">
    <property type="component" value="Unassembled WGS sequence"/>
</dbReference>
<protein>
    <submittedName>
        <fullName evidence="1">Uncharacterized protein</fullName>
    </submittedName>
</protein>
<accession>A0A8J5JQP3</accession>
<evidence type="ECO:0000313" key="2">
    <source>
        <dbReference type="Proteomes" id="UP000747542"/>
    </source>
</evidence>
<keyword evidence="2" id="KW-1185">Reference proteome</keyword>
<comment type="caution">
    <text evidence="1">The sequence shown here is derived from an EMBL/GenBank/DDBJ whole genome shotgun (WGS) entry which is preliminary data.</text>
</comment>
<evidence type="ECO:0000313" key="1">
    <source>
        <dbReference type="EMBL" id="KAG7157464.1"/>
    </source>
</evidence>
<reference evidence="1" key="1">
    <citation type="journal article" date="2021" name="Sci. Adv.">
        <title>The American lobster genome reveals insights on longevity, neural, and immune adaptations.</title>
        <authorList>
            <person name="Polinski J.M."/>
            <person name="Zimin A.V."/>
            <person name="Clark K.F."/>
            <person name="Kohn A.B."/>
            <person name="Sadowski N."/>
            <person name="Timp W."/>
            <person name="Ptitsyn A."/>
            <person name="Khanna P."/>
            <person name="Romanova D.Y."/>
            <person name="Williams P."/>
            <person name="Greenwood S.J."/>
            <person name="Moroz L.L."/>
            <person name="Walt D.R."/>
            <person name="Bodnar A.G."/>
        </authorList>
    </citation>
    <scope>NUCLEOTIDE SEQUENCE</scope>
    <source>
        <strain evidence="1">GMGI-L3</strain>
    </source>
</reference>